<feature type="domain" description="Major facilitator superfamily (MFS) profile" evidence="7">
    <location>
        <begin position="98"/>
        <end position="529"/>
    </location>
</feature>
<dbReference type="InterPro" id="IPR020846">
    <property type="entry name" value="MFS_dom"/>
</dbReference>
<feature type="transmembrane region" description="Helical" evidence="6">
    <location>
        <begin position="465"/>
        <end position="482"/>
    </location>
</feature>
<keyword evidence="2 6" id="KW-0812">Transmembrane</keyword>
<evidence type="ECO:0000256" key="5">
    <source>
        <dbReference type="SAM" id="MobiDB-lite"/>
    </source>
</evidence>
<feature type="transmembrane region" description="Helical" evidence="6">
    <location>
        <begin position="314"/>
        <end position="332"/>
    </location>
</feature>
<proteinExistence type="predicted"/>
<dbReference type="InterPro" id="IPR011701">
    <property type="entry name" value="MFS"/>
</dbReference>
<evidence type="ECO:0000256" key="6">
    <source>
        <dbReference type="SAM" id="Phobius"/>
    </source>
</evidence>
<name>A0AAI8Z0F0_9PEZI</name>
<comment type="subcellular location">
    <subcellularLocation>
        <location evidence="1">Membrane</location>
        <topology evidence="1">Multi-pass membrane protein</topology>
    </subcellularLocation>
</comment>
<dbReference type="GO" id="GO:0005886">
    <property type="term" value="C:plasma membrane"/>
    <property type="evidence" value="ECO:0007669"/>
    <property type="project" value="TreeGrafter"/>
</dbReference>
<comment type="caution">
    <text evidence="8">The sequence shown here is derived from an EMBL/GenBank/DDBJ whole genome shotgun (WGS) entry which is preliminary data.</text>
</comment>
<dbReference type="SUPFAM" id="SSF103473">
    <property type="entry name" value="MFS general substrate transporter"/>
    <property type="match status" value="1"/>
</dbReference>
<dbReference type="Proteomes" id="UP001296104">
    <property type="component" value="Unassembled WGS sequence"/>
</dbReference>
<organism evidence="8 9">
    <name type="scientific">Lecanosticta acicola</name>
    <dbReference type="NCBI Taxonomy" id="111012"/>
    <lineage>
        <taxon>Eukaryota</taxon>
        <taxon>Fungi</taxon>
        <taxon>Dikarya</taxon>
        <taxon>Ascomycota</taxon>
        <taxon>Pezizomycotina</taxon>
        <taxon>Dothideomycetes</taxon>
        <taxon>Dothideomycetidae</taxon>
        <taxon>Mycosphaerellales</taxon>
        <taxon>Mycosphaerellaceae</taxon>
        <taxon>Lecanosticta</taxon>
    </lineage>
</organism>
<dbReference type="EMBL" id="CAVMBE010000034">
    <property type="protein sequence ID" value="CAK4029969.1"/>
    <property type="molecule type" value="Genomic_DNA"/>
</dbReference>
<evidence type="ECO:0000256" key="3">
    <source>
        <dbReference type="ARBA" id="ARBA00022989"/>
    </source>
</evidence>
<evidence type="ECO:0000259" key="7">
    <source>
        <dbReference type="PROSITE" id="PS50850"/>
    </source>
</evidence>
<gene>
    <name evidence="8" type="ORF">LECACI_7A005352</name>
</gene>
<sequence length="529" mass="58398">MDDEKRHPTESVEEPEPELKPASIKSHEEDTESEPQAREKRAPGLTEIELESQRSGLHHVRSHVSTHDAAIITTEPDPHYETGDEIYDRFTSRHKMLIVAIMSFCSFLAPISSTSILAASPEVVKTYNTTGAIFNISNALYMLFMGLSPLFWGPLGQTYGRKWPLSWAAVTFTCFSIGSALAPNLASYFVFRMLTAFQGTAFLIVGGTVIGDIYKPVERGTAYGWFMSGTLIGPAMGPFIGGIIVTFVSWRNIFWLQTALSGLASLLVIFLLPETIHHRRSTELQNLSRPQQAAKLWTWINPARIVILFRYPNLIVIGLASSSLVWNMYSLLTPIRYVLNPRFGLTTPLQSGLFYIAPGCGYLFGTFFGGRWADRTVKTFITRRSGQRIPEDRLRSCLTAMGIVIPACMLIYGWSIEKAVGGIPLPVIAMFVQGVAQLFCFPSLNTYCLDVMQARSSEVVAGNYFMRYLFGAAGSAAVLPIVEAIGVGWFSTISALFVAAGAAGTWLVTVYGRSWREAIDKGKKSNDGD</sequence>
<protein>
    <submittedName>
        <fullName evidence="8">Quinidine resistance 3</fullName>
    </submittedName>
</protein>
<dbReference type="InterPro" id="IPR036259">
    <property type="entry name" value="MFS_trans_sf"/>
</dbReference>
<feature type="region of interest" description="Disordered" evidence="5">
    <location>
        <begin position="1"/>
        <end position="45"/>
    </location>
</feature>
<feature type="transmembrane region" description="Helical" evidence="6">
    <location>
        <begin position="352"/>
        <end position="373"/>
    </location>
</feature>
<evidence type="ECO:0000256" key="1">
    <source>
        <dbReference type="ARBA" id="ARBA00004141"/>
    </source>
</evidence>
<feature type="transmembrane region" description="Helical" evidence="6">
    <location>
        <begin position="164"/>
        <end position="182"/>
    </location>
</feature>
<feature type="transmembrane region" description="Helical" evidence="6">
    <location>
        <begin position="394"/>
        <end position="416"/>
    </location>
</feature>
<evidence type="ECO:0000256" key="4">
    <source>
        <dbReference type="ARBA" id="ARBA00023136"/>
    </source>
</evidence>
<evidence type="ECO:0000313" key="8">
    <source>
        <dbReference type="EMBL" id="CAK4029969.1"/>
    </source>
</evidence>
<feature type="transmembrane region" description="Helical" evidence="6">
    <location>
        <begin position="132"/>
        <end position="152"/>
    </location>
</feature>
<dbReference type="Gene3D" id="1.20.1250.20">
    <property type="entry name" value="MFS general substrate transporter like domains"/>
    <property type="match status" value="1"/>
</dbReference>
<keyword evidence="9" id="KW-1185">Reference proteome</keyword>
<feature type="transmembrane region" description="Helical" evidence="6">
    <location>
        <begin position="188"/>
        <end position="210"/>
    </location>
</feature>
<feature type="compositionally biased region" description="Basic and acidic residues" evidence="5">
    <location>
        <begin position="1"/>
        <end position="10"/>
    </location>
</feature>
<reference evidence="8" key="1">
    <citation type="submission" date="2023-11" db="EMBL/GenBank/DDBJ databases">
        <authorList>
            <person name="Alioto T."/>
            <person name="Alioto T."/>
            <person name="Gomez Garrido J."/>
        </authorList>
    </citation>
    <scope>NUCLEOTIDE SEQUENCE</scope>
</reference>
<keyword evidence="4 6" id="KW-0472">Membrane</keyword>
<dbReference type="GO" id="GO:0022857">
    <property type="term" value="F:transmembrane transporter activity"/>
    <property type="evidence" value="ECO:0007669"/>
    <property type="project" value="InterPro"/>
</dbReference>
<feature type="transmembrane region" description="Helical" evidence="6">
    <location>
        <begin position="253"/>
        <end position="272"/>
    </location>
</feature>
<feature type="transmembrane region" description="Helical" evidence="6">
    <location>
        <begin position="488"/>
        <end position="511"/>
    </location>
</feature>
<feature type="transmembrane region" description="Helical" evidence="6">
    <location>
        <begin position="422"/>
        <end position="444"/>
    </location>
</feature>
<evidence type="ECO:0000256" key="2">
    <source>
        <dbReference type="ARBA" id="ARBA00022692"/>
    </source>
</evidence>
<dbReference type="Pfam" id="PF07690">
    <property type="entry name" value="MFS_1"/>
    <property type="match status" value="1"/>
</dbReference>
<feature type="transmembrane region" description="Helical" evidence="6">
    <location>
        <begin position="222"/>
        <end position="247"/>
    </location>
</feature>
<dbReference type="AlphaFoldDB" id="A0AAI8Z0F0"/>
<keyword evidence="3 6" id="KW-1133">Transmembrane helix</keyword>
<accession>A0AAI8Z0F0</accession>
<evidence type="ECO:0000313" key="9">
    <source>
        <dbReference type="Proteomes" id="UP001296104"/>
    </source>
</evidence>
<feature type="transmembrane region" description="Helical" evidence="6">
    <location>
        <begin position="97"/>
        <end position="120"/>
    </location>
</feature>
<dbReference type="PROSITE" id="PS50850">
    <property type="entry name" value="MFS"/>
    <property type="match status" value="1"/>
</dbReference>
<dbReference type="PANTHER" id="PTHR23502:SF64">
    <property type="entry name" value="TRANSPORTER, PUTATIVE (AFU_ORTHOLOGUE AFUA_3G11760)-RELATED"/>
    <property type="match status" value="1"/>
</dbReference>
<dbReference type="FunFam" id="1.20.1250.20:FF:000354">
    <property type="entry name" value="MFS general substrate transporter"/>
    <property type="match status" value="1"/>
</dbReference>
<dbReference type="PANTHER" id="PTHR23502">
    <property type="entry name" value="MAJOR FACILITATOR SUPERFAMILY"/>
    <property type="match status" value="1"/>
</dbReference>